<dbReference type="EMBL" id="FNDU01000001">
    <property type="protein sequence ID" value="SDH49979.1"/>
    <property type="molecule type" value="Genomic_DNA"/>
</dbReference>
<evidence type="ECO:0000313" key="2">
    <source>
        <dbReference type="Proteomes" id="UP000199017"/>
    </source>
</evidence>
<dbReference type="AlphaFoldDB" id="A0A1G8CXY3"/>
<gene>
    <name evidence="1" type="ORF">SAMN05216352_101476</name>
</gene>
<dbReference type="RefSeq" id="WP_091580314.1">
    <property type="nucleotide sequence ID" value="NZ_FNDU01000001.1"/>
</dbReference>
<dbReference type="SUPFAM" id="SSF53850">
    <property type="entry name" value="Periplasmic binding protein-like II"/>
    <property type="match status" value="1"/>
</dbReference>
<name>A0A1G8CXY3_9BACI</name>
<proteinExistence type="predicted"/>
<dbReference type="Gene3D" id="3.40.190.10">
    <property type="entry name" value="Periplasmic binding protein-like II"/>
    <property type="match status" value="1"/>
</dbReference>
<reference evidence="1 2" key="1">
    <citation type="submission" date="2016-10" db="EMBL/GenBank/DDBJ databases">
        <authorList>
            <person name="de Groot N.N."/>
        </authorList>
    </citation>
    <scope>NUCLEOTIDE SEQUENCE [LARGE SCALE GENOMIC DNA]</scope>
    <source>
        <strain evidence="2">P4B,CCM 7963,CECT 7998,DSM 25260,IBRC-M 10614,KCTC 13821</strain>
    </source>
</reference>
<dbReference type="PANTHER" id="PTHR42779:SF1">
    <property type="entry name" value="PROTEIN YNJB"/>
    <property type="match status" value="1"/>
</dbReference>
<accession>A0A1G8CXY3</accession>
<dbReference type="PANTHER" id="PTHR42779">
    <property type="entry name" value="PROTEIN YNJB"/>
    <property type="match status" value="1"/>
</dbReference>
<evidence type="ECO:0000313" key="1">
    <source>
        <dbReference type="EMBL" id="SDH49979.1"/>
    </source>
</evidence>
<organism evidence="1 2">
    <name type="scientific">Alteribacillus bidgolensis</name>
    <dbReference type="NCBI Taxonomy" id="930129"/>
    <lineage>
        <taxon>Bacteria</taxon>
        <taxon>Bacillati</taxon>
        <taxon>Bacillota</taxon>
        <taxon>Bacilli</taxon>
        <taxon>Bacillales</taxon>
        <taxon>Bacillaceae</taxon>
        <taxon>Alteribacillus</taxon>
    </lineage>
</organism>
<dbReference type="OrthoDB" id="3239593at2"/>
<dbReference type="PROSITE" id="PS51257">
    <property type="entry name" value="PROKAR_LIPOPROTEIN"/>
    <property type="match status" value="1"/>
</dbReference>
<keyword evidence="2" id="KW-1185">Reference proteome</keyword>
<protein>
    <submittedName>
        <fullName evidence="1">Putative spermidine/putrescine transport system substrate-binding protein</fullName>
    </submittedName>
</protein>
<sequence length="133" mass="15167">MKKGITLLLFIIILSACSQKQEENQTSGLLEKEWKEIEEESANTEVRLYMWGGDEDINTYIDEWAAPELKQEYGINLKRVPMDTEDILQRLMTEKQAGQTEGSVDILWLNGEKFRNAKVNELLCAVDKGEVGA</sequence>
<dbReference type="Proteomes" id="UP000199017">
    <property type="component" value="Unassembled WGS sequence"/>
</dbReference>
<dbReference type="STRING" id="930129.SAMN05216352_101476"/>